<comment type="caution">
    <text evidence="9">The sequence shown here is derived from an EMBL/GenBank/DDBJ whole genome shotgun (WGS) entry which is preliminary data.</text>
</comment>
<dbReference type="SUPFAM" id="SSF48508">
    <property type="entry name" value="Nuclear receptor ligand-binding domain"/>
    <property type="match status" value="1"/>
</dbReference>
<dbReference type="SMART" id="SM00430">
    <property type="entry name" value="HOLI"/>
    <property type="match status" value="1"/>
</dbReference>
<dbReference type="Gene3D" id="1.10.565.10">
    <property type="entry name" value="Retinoid X Receptor"/>
    <property type="match status" value="1"/>
</dbReference>
<keyword evidence="7" id="KW-0675">Receptor</keyword>
<dbReference type="Proteomes" id="UP001208570">
    <property type="component" value="Unassembled WGS sequence"/>
</dbReference>
<evidence type="ECO:0000259" key="8">
    <source>
        <dbReference type="PROSITE" id="PS51843"/>
    </source>
</evidence>
<reference evidence="9" key="1">
    <citation type="journal article" date="2023" name="Mol. Biol. Evol.">
        <title>Third-Generation Sequencing Reveals the Adaptive Role of the Epigenome in Three Deep-Sea Polychaetes.</title>
        <authorList>
            <person name="Perez M."/>
            <person name="Aroh O."/>
            <person name="Sun Y."/>
            <person name="Lan Y."/>
            <person name="Juniper S.K."/>
            <person name="Young C.R."/>
            <person name="Angers B."/>
            <person name="Qian P.Y."/>
        </authorList>
    </citation>
    <scope>NUCLEOTIDE SEQUENCE</scope>
    <source>
        <strain evidence="9">P08H-3</strain>
    </source>
</reference>
<evidence type="ECO:0000256" key="6">
    <source>
        <dbReference type="ARBA" id="ARBA00023163"/>
    </source>
</evidence>
<proteinExistence type="predicted"/>
<dbReference type="GO" id="GO:0000122">
    <property type="term" value="P:negative regulation of transcription by RNA polymerase II"/>
    <property type="evidence" value="ECO:0007669"/>
    <property type="project" value="TreeGrafter"/>
</dbReference>
<evidence type="ECO:0000256" key="4">
    <source>
        <dbReference type="ARBA" id="ARBA00023015"/>
    </source>
</evidence>
<keyword evidence="1" id="KW-0479">Metal-binding</keyword>
<dbReference type="PANTHER" id="PTHR24082">
    <property type="entry name" value="NUCLEAR HORMONE RECEPTOR"/>
    <property type="match status" value="1"/>
</dbReference>
<dbReference type="GO" id="GO:0004879">
    <property type="term" value="F:nuclear receptor activity"/>
    <property type="evidence" value="ECO:0007669"/>
    <property type="project" value="TreeGrafter"/>
</dbReference>
<dbReference type="Pfam" id="PF00104">
    <property type="entry name" value="Hormone_recep"/>
    <property type="match status" value="1"/>
</dbReference>
<dbReference type="CDD" id="cd06929">
    <property type="entry name" value="NR_LBD_F1"/>
    <property type="match status" value="1"/>
</dbReference>
<keyword evidence="2" id="KW-0863">Zinc-finger</keyword>
<feature type="domain" description="NR LBD" evidence="8">
    <location>
        <begin position="25"/>
        <end position="256"/>
    </location>
</feature>
<keyword evidence="4" id="KW-0805">Transcription regulation</keyword>
<dbReference type="EMBL" id="JAODUP010000036">
    <property type="protein sequence ID" value="KAK2166723.1"/>
    <property type="molecule type" value="Genomic_DNA"/>
</dbReference>
<sequence>MIRDLERQGLIRSEVTSQTQAMSAEDAEEIDDLVAAYQSSLEVTTSKDFPRDMTASVTDLVNIAELSVRRVIDMVKKVKSFKSLPQSDQIALLKGGSIELLILRSVISFDTDKQQFLDESDSESRAMKLEHFAAGEQGTGLFEEHMKFIKSLAIDMRTDQTTLILLLVISLFSPDRCNLINKELVSEEQDRYSQLLLKYLESKYPVAVARGMYPRLLMKLTDIRNLNEEHSQVLLKVNPDGIQPLMQEPNSTWHSDACHHCVQ</sequence>
<evidence type="ECO:0000256" key="3">
    <source>
        <dbReference type="ARBA" id="ARBA00022833"/>
    </source>
</evidence>
<keyword evidence="6" id="KW-0804">Transcription</keyword>
<dbReference type="GO" id="GO:0045944">
    <property type="term" value="P:positive regulation of transcription by RNA polymerase II"/>
    <property type="evidence" value="ECO:0007669"/>
    <property type="project" value="TreeGrafter"/>
</dbReference>
<accession>A0AAD9KA70</accession>
<evidence type="ECO:0000256" key="7">
    <source>
        <dbReference type="ARBA" id="ARBA00023170"/>
    </source>
</evidence>
<dbReference type="AlphaFoldDB" id="A0AAD9KA70"/>
<dbReference type="GO" id="GO:0000978">
    <property type="term" value="F:RNA polymerase II cis-regulatory region sequence-specific DNA binding"/>
    <property type="evidence" value="ECO:0007669"/>
    <property type="project" value="TreeGrafter"/>
</dbReference>
<dbReference type="PRINTS" id="PR00398">
    <property type="entry name" value="STRDHORMONER"/>
</dbReference>
<dbReference type="GO" id="GO:0008270">
    <property type="term" value="F:zinc ion binding"/>
    <property type="evidence" value="ECO:0007669"/>
    <property type="project" value="UniProtKB-KW"/>
</dbReference>
<dbReference type="InterPro" id="IPR000536">
    <property type="entry name" value="Nucl_hrmn_rcpt_lig-bd"/>
</dbReference>
<protein>
    <recommendedName>
        <fullName evidence="8">NR LBD domain-containing protein</fullName>
    </recommendedName>
</protein>
<evidence type="ECO:0000256" key="1">
    <source>
        <dbReference type="ARBA" id="ARBA00022723"/>
    </source>
</evidence>
<evidence type="ECO:0000256" key="5">
    <source>
        <dbReference type="ARBA" id="ARBA00023125"/>
    </source>
</evidence>
<dbReference type="InterPro" id="IPR001723">
    <property type="entry name" value="Nuclear_hrmn_rcpt"/>
</dbReference>
<dbReference type="PANTHER" id="PTHR24082:SF283">
    <property type="entry name" value="NUCLEAR HORMONE RECEPTOR HR96"/>
    <property type="match status" value="1"/>
</dbReference>
<evidence type="ECO:0000313" key="10">
    <source>
        <dbReference type="Proteomes" id="UP001208570"/>
    </source>
</evidence>
<dbReference type="InterPro" id="IPR035500">
    <property type="entry name" value="NHR-like_dom_sf"/>
</dbReference>
<evidence type="ECO:0000313" key="9">
    <source>
        <dbReference type="EMBL" id="KAK2166723.1"/>
    </source>
</evidence>
<keyword evidence="5" id="KW-0238">DNA-binding</keyword>
<evidence type="ECO:0000256" key="2">
    <source>
        <dbReference type="ARBA" id="ARBA00022771"/>
    </source>
</evidence>
<dbReference type="InterPro" id="IPR050234">
    <property type="entry name" value="Nuclear_hormone_rcpt_NR1"/>
</dbReference>
<dbReference type="GO" id="GO:0030154">
    <property type="term" value="P:cell differentiation"/>
    <property type="evidence" value="ECO:0007669"/>
    <property type="project" value="TreeGrafter"/>
</dbReference>
<name>A0AAD9KA70_9ANNE</name>
<keyword evidence="10" id="KW-1185">Reference proteome</keyword>
<gene>
    <name evidence="9" type="ORF">LSH36_36g04031</name>
</gene>
<dbReference type="PROSITE" id="PS51843">
    <property type="entry name" value="NR_LBD"/>
    <property type="match status" value="1"/>
</dbReference>
<keyword evidence="3" id="KW-0862">Zinc</keyword>
<organism evidence="9 10">
    <name type="scientific">Paralvinella palmiformis</name>
    <dbReference type="NCBI Taxonomy" id="53620"/>
    <lineage>
        <taxon>Eukaryota</taxon>
        <taxon>Metazoa</taxon>
        <taxon>Spiralia</taxon>
        <taxon>Lophotrochozoa</taxon>
        <taxon>Annelida</taxon>
        <taxon>Polychaeta</taxon>
        <taxon>Sedentaria</taxon>
        <taxon>Canalipalpata</taxon>
        <taxon>Terebellida</taxon>
        <taxon>Terebelliformia</taxon>
        <taxon>Alvinellidae</taxon>
        <taxon>Paralvinella</taxon>
    </lineage>
</organism>